<organism evidence="2 3">
    <name type="scientific">Leucobacter ruminantium</name>
    <dbReference type="NCBI Taxonomy" id="1289170"/>
    <lineage>
        <taxon>Bacteria</taxon>
        <taxon>Bacillati</taxon>
        <taxon>Actinomycetota</taxon>
        <taxon>Actinomycetes</taxon>
        <taxon>Micrococcales</taxon>
        <taxon>Microbacteriaceae</taxon>
        <taxon>Leucobacter</taxon>
    </lineage>
</organism>
<comment type="caution">
    <text evidence="2">The sequence shown here is derived from an EMBL/GenBank/DDBJ whole genome shotgun (WGS) entry which is preliminary data.</text>
</comment>
<evidence type="ECO:0000313" key="2">
    <source>
        <dbReference type="EMBL" id="MBO1804592.1"/>
    </source>
</evidence>
<evidence type="ECO:0000313" key="3">
    <source>
        <dbReference type="Proteomes" id="UP000664398"/>
    </source>
</evidence>
<keyword evidence="3" id="KW-1185">Reference proteome</keyword>
<name>A0A939RW37_9MICO</name>
<proteinExistence type="predicted"/>
<sequence length="64" mass="6868">MSEPDDALPAQPSPPAHQPGRAIAISQGRNYSITYPVGHPLYGSVGFDIDAALDDQYNEQDEPS</sequence>
<evidence type="ECO:0000256" key="1">
    <source>
        <dbReference type="SAM" id="MobiDB-lite"/>
    </source>
</evidence>
<gene>
    <name evidence="2" type="ORF">J4H91_04570</name>
</gene>
<reference evidence="2" key="1">
    <citation type="submission" date="2021-03" db="EMBL/GenBank/DDBJ databases">
        <title>Leucobacter chromiisoli sp. nov., isolated from chromium-containing soil of chemical plant.</title>
        <authorList>
            <person name="Xu Z."/>
        </authorList>
    </citation>
    <scope>NUCLEOTIDE SEQUENCE</scope>
    <source>
        <strain evidence="2">A2</strain>
    </source>
</reference>
<dbReference type="Proteomes" id="UP000664398">
    <property type="component" value="Unassembled WGS sequence"/>
</dbReference>
<dbReference type="RefSeq" id="WP_208045088.1">
    <property type="nucleotide sequence ID" value="NZ_JAGDYL010000006.1"/>
</dbReference>
<feature type="region of interest" description="Disordered" evidence="1">
    <location>
        <begin position="1"/>
        <end position="25"/>
    </location>
</feature>
<dbReference type="AlphaFoldDB" id="A0A939RW37"/>
<accession>A0A939RW37</accession>
<protein>
    <submittedName>
        <fullName evidence="2">Uncharacterized protein</fullName>
    </submittedName>
</protein>
<dbReference type="EMBL" id="JAGDYL010000006">
    <property type="protein sequence ID" value="MBO1804592.1"/>
    <property type="molecule type" value="Genomic_DNA"/>
</dbReference>